<protein>
    <recommendedName>
        <fullName evidence="7">CHAP domain-containing protein</fullName>
    </recommendedName>
</protein>
<evidence type="ECO:0000313" key="5">
    <source>
        <dbReference type="EMBL" id="ASU80322.1"/>
    </source>
</evidence>
<dbReference type="InterPro" id="IPR036366">
    <property type="entry name" value="PGBDSf"/>
</dbReference>
<evidence type="ECO:0000256" key="1">
    <source>
        <dbReference type="SAM" id="MobiDB-lite"/>
    </source>
</evidence>
<feature type="domain" description="Peptidoglycan binding-like" evidence="3">
    <location>
        <begin position="226"/>
        <end position="276"/>
    </location>
</feature>
<accession>A0A223RWR1</accession>
<dbReference type="Proteomes" id="UP000215043">
    <property type="component" value="Chromosome"/>
</dbReference>
<dbReference type="SUPFAM" id="SSF47090">
    <property type="entry name" value="PGBD-like"/>
    <property type="match status" value="4"/>
</dbReference>
<feature type="domain" description="Peptidoglycan binding-like" evidence="3">
    <location>
        <begin position="167"/>
        <end position="203"/>
    </location>
</feature>
<proteinExistence type="predicted"/>
<evidence type="ECO:0000256" key="2">
    <source>
        <dbReference type="SAM" id="Phobius"/>
    </source>
</evidence>
<dbReference type="EMBL" id="CP022752">
    <property type="protein sequence ID" value="ASU80322.1"/>
    <property type="molecule type" value="Genomic_DNA"/>
</dbReference>
<dbReference type="Pfam" id="PF05257">
    <property type="entry name" value="CHAP"/>
    <property type="match status" value="1"/>
</dbReference>
<evidence type="ECO:0008006" key="7">
    <source>
        <dbReference type="Google" id="ProtNLM"/>
    </source>
</evidence>
<dbReference type="OrthoDB" id="9815928at2"/>
<dbReference type="AlphaFoldDB" id="A0A223RWR1"/>
<feature type="domain" description="Peptidoglycan binding-like" evidence="3">
    <location>
        <begin position="292"/>
        <end position="327"/>
    </location>
</feature>
<keyword evidence="2" id="KW-0472">Membrane</keyword>
<feature type="domain" description="Peptidoglycan binding-like" evidence="3">
    <location>
        <begin position="99"/>
        <end position="153"/>
    </location>
</feature>
<organism evidence="5 6">
    <name type="scientific">Actinopolyspora erythraea</name>
    <dbReference type="NCBI Taxonomy" id="414996"/>
    <lineage>
        <taxon>Bacteria</taxon>
        <taxon>Bacillati</taxon>
        <taxon>Actinomycetota</taxon>
        <taxon>Actinomycetes</taxon>
        <taxon>Actinopolysporales</taxon>
        <taxon>Actinopolysporaceae</taxon>
        <taxon>Actinopolyspora</taxon>
    </lineage>
</organism>
<name>A0A223RWR1_9ACTN</name>
<dbReference type="InterPro" id="IPR002477">
    <property type="entry name" value="Peptidoglycan-bd-like"/>
</dbReference>
<dbReference type="Gene3D" id="3.90.1720.10">
    <property type="entry name" value="endopeptidase domain like (from Nostoc punctiforme)"/>
    <property type="match status" value="1"/>
</dbReference>
<dbReference type="InterPro" id="IPR007921">
    <property type="entry name" value="CHAP_dom"/>
</dbReference>
<dbReference type="KEGG" id="aey:CDG81_20915"/>
<evidence type="ECO:0000259" key="4">
    <source>
        <dbReference type="Pfam" id="PF05257"/>
    </source>
</evidence>
<feature type="transmembrane region" description="Helical" evidence="2">
    <location>
        <begin position="68"/>
        <end position="87"/>
    </location>
</feature>
<keyword evidence="2" id="KW-1133">Transmembrane helix</keyword>
<feature type="domain" description="Peptidase C51" evidence="4">
    <location>
        <begin position="376"/>
        <end position="465"/>
    </location>
</feature>
<dbReference type="Pfam" id="PF01471">
    <property type="entry name" value="PG_binding_1"/>
    <property type="match status" value="4"/>
</dbReference>
<gene>
    <name evidence="5" type="ORF">CDG81_20915</name>
</gene>
<keyword evidence="2" id="KW-0812">Transmembrane</keyword>
<dbReference type="Gene3D" id="1.10.101.10">
    <property type="entry name" value="PGBD-like superfamily/PGBD"/>
    <property type="match status" value="4"/>
</dbReference>
<evidence type="ECO:0000259" key="3">
    <source>
        <dbReference type="Pfam" id="PF01471"/>
    </source>
</evidence>
<reference evidence="5 6" key="1">
    <citation type="submission" date="2017-08" db="EMBL/GenBank/DDBJ databases">
        <title>The complete genome sequence of moderately halophilic actinomycete Actinopolyspora erythraea YIM 90600, the producer of novel erythromycin, novel actinopolysporins A-C and tubercidin.</title>
        <authorList>
            <person name="Yin M."/>
            <person name="Tang S."/>
        </authorList>
    </citation>
    <scope>NUCLEOTIDE SEQUENCE [LARGE SCALE GENOMIC DNA]</scope>
    <source>
        <strain evidence="5 6">YIM 90600</strain>
    </source>
</reference>
<evidence type="ECO:0000313" key="6">
    <source>
        <dbReference type="Proteomes" id="UP000215043"/>
    </source>
</evidence>
<feature type="compositionally biased region" description="Basic residues" evidence="1">
    <location>
        <begin position="22"/>
        <end position="36"/>
    </location>
</feature>
<feature type="region of interest" description="Disordered" evidence="1">
    <location>
        <begin position="1"/>
        <end position="46"/>
    </location>
</feature>
<sequence length="489" mass="52492">MIRSDRFAGRGRVPTRVLAGGGRKRRPGRGPIHRRAPPAPGVPREHDRRLDFLGKESMRKSRLPKAGARNLLFGLLALLLATTGAVATPGQSAAAPSLSVREVQQNLAGLGYLPWEGVDGVDGPQTSGAITKFQSSQCLAVDGIAGPNTTTALMDKVKEVQRAAHTSADGVYGLWTIQSVERYQFEHNLTYDGIAGPQTMSSMGIERRKGCSDDVEGLPYPSSYTKQVQWNLAGMGYLPWSGIDGIVGPQTRSATMEFQRDACISTDAIAGPVTGDHMSQQITEVQRAAGASVDGAYGPNTRAAVEDYQRAHGLSVDGMAGPNTMSEMGIDRVMCDQSSGDPTPPADGSTRDKIVAIAAGEHGYQEYGTNCQKYDDWCAAWCAKFGTWVWQNAGVDVPTYWFTGDWYVWGLNNGHSVPASQGFSNIKRGDAVFWGSGPSNTSTSYHVDLVESVNADGTLNLIGGNVSDAVNRKYNIDPYAANIYGYTRP</sequence>
<dbReference type="InterPro" id="IPR036365">
    <property type="entry name" value="PGBD-like_sf"/>
</dbReference>